<evidence type="ECO:0000256" key="1">
    <source>
        <dbReference type="SAM" id="Phobius"/>
    </source>
</evidence>
<dbReference type="EMBL" id="JACIDM010000002">
    <property type="protein sequence ID" value="MBB4083544.1"/>
    <property type="molecule type" value="Genomic_DNA"/>
</dbReference>
<dbReference type="AlphaFoldDB" id="A0A7W6JEB5"/>
<protein>
    <submittedName>
        <fullName evidence="2">UrcA family protein</fullName>
    </submittedName>
</protein>
<gene>
    <name evidence="2" type="ORF">GGR12_002410</name>
</gene>
<evidence type="ECO:0000313" key="2">
    <source>
        <dbReference type="EMBL" id="MBB4083544.1"/>
    </source>
</evidence>
<organism evidence="2 3">
    <name type="scientific">Brevundimonas lenta</name>
    <dbReference type="NCBI Taxonomy" id="424796"/>
    <lineage>
        <taxon>Bacteria</taxon>
        <taxon>Pseudomonadati</taxon>
        <taxon>Pseudomonadota</taxon>
        <taxon>Alphaproteobacteria</taxon>
        <taxon>Caulobacterales</taxon>
        <taxon>Caulobacteraceae</taxon>
        <taxon>Brevundimonas</taxon>
    </lineage>
</organism>
<dbReference type="RefSeq" id="WP_183204630.1">
    <property type="nucleotide sequence ID" value="NZ_BAAAER010000009.1"/>
</dbReference>
<keyword evidence="1" id="KW-1133">Transmembrane helix</keyword>
<comment type="caution">
    <text evidence="2">The sequence shown here is derived from an EMBL/GenBank/DDBJ whole genome shotgun (WGS) entry which is preliminary data.</text>
</comment>
<accession>A0A7W6JEB5</accession>
<reference evidence="2 3" key="1">
    <citation type="submission" date="2020-08" db="EMBL/GenBank/DDBJ databases">
        <title>Genomic Encyclopedia of Type Strains, Phase IV (KMG-IV): sequencing the most valuable type-strain genomes for metagenomic binning, comparative biology and taxonomic classification.</title>
        <authorList>
            <person name="Goeker M."/>
        </authorList>
    </citation>
    <scope>NUCLEOTIDE SEQUENCE [LARGE SCALE GENOMIC DNA]</scope>
    <source>
        <strain evidence="2 3">DSM 23960</strain>
    </source>
</reference>
<dbReference type="InterPro" id="IPR030972">
    <property type="entry name" value="UrcA_uranyl"/>
</dbReference>
<dbReference type="NCBIfam" id="TIGR04433">
    <property type="entry name" value="UrcA_uranyl"/>
    <property type="match status" value="1"/>
</dbReference>
<evidence type="ECO:0000313" key="3">
    <source>
        <dbReference type="Proteomes" id="UP000529946"/>
    </source>
</evidence>
<keyword evidence="3" id="KW-1185">Reference proteome</keyword>
<dbReference type="Proteomes" id="UP000529946">
    <property type="component" value="Unassembled WGS sequence"/>
</dbReference>
<name>A0A7W6JEB5_9CAUL</name>
<feature type="transmembrane region" description="Helical" evidence="1">
    <location>
        <begin position="25"/>
        <end position="43"/>
    </location>
</feature>
<proteinExistence type="predicted"/>
<keyword evidence="1" id="KW-0472">Membrane</keyword>
<keyword evidence="1" id="KW-0812">Transmembrane</keyword>
<sequence>MTPINASATFGPRAGRGRRSLPTPLLGFVGGALAALAASALTFPNMAMAQERRQVVRYADLDLTNPEGIASLERRVAWAARRVCVGPESAGHLVSNPRRCIEEAVNSASPQIEEAVARRRAAIMVYVAPTDVRSR</sequence>